<dbReference type="EMBL" id="UINC01042262">
    <property type="protein sequence ID" value="SVB44645.1"/>
    <property type="molecule type" value="Genomic_DNA"/>
</dbReference>
<proteinExistence type="predicted"/>
<accession>A0A382E2F3</accession>
<reference evidence="1" key="1">
    <citation type="submission" date="2018-05" db="EMBL/GenBank/DDBJ databases">
        <authorList>
            <person name="Lanie J.A."/>
            <person name="Ng W.-L."/>
            <person name="Kazmierczak K.M."/>
            <person name="Andrzejewski T.M."/>
            <person name="Davidsen T.M."/>
            <person name="Wayne K.J."/>
            <person name="Tettelin H."/>
            <person name="Glass J.I."/>
            <person name="Rusch D."/>
            <person name="Podicherti R."/>
            <person name="Tsui H.-C.T."/>
            <person name="Winkler M.E."/>
        </authorList>
    </citation>
    <scope>NUCLEOTIDE SEQUENCE</scope>
</reference>
<organism evidence="1">
    <name type="scientific">marine metagenome</name>
    <dbReference type="NCBI Taxonomy" id="408172"/>
    <lineage>
        <taxon>unclassified sequences</taxon>
        <taxon>metagenomes</taxon>
        <taxon>ecological metagenomes</taxon>
    </lineage>
</organism>
<dbReference type="AlphaFoldDB" id="A0A382E2F3"/>
<gene>
    <name evidence="1" type="ORF">METZ01_LOCUS197499</name>
</gene>
<protein>
    <submittedName>
        <fullName evidence="1">Uncharacterized protein</fullName>
    </submittedName>
</protein>
<sequence length="142" mass="15715">MRVLQGKVAGASVRQLAEQEDISVAQVQKDVQRVLGELAREHIGAADIVRGLQMERYNQLLLRWYPSALNRDEIATNIVLKILDKISMIHGVIPDKAMIQVQQNSFISDAPVTFVIESASNDNDNLPKAETVLEAGRGDIQP</sequence>
<name>A0A382E2F3_9ZZZZ</name>
<evidence type="ECO:0000313" key="1">
    <source>
        <dbReference type="EMBL" id="SVB44645.1"/>
    </source>
</evidence>